<keyword evidence="6" id="KW-0460">Magnesium</keyword>
<evidence type="ECO:0000256" key="4">
    <source>
        <dbReference type="ARBA" id="ARBA00022741"/>
    </source>
</evidence>
<dbReference type="SUPFAM" id="SSF53244">
    <property type="entry name" value="MurD-like peptide ligases, peptide-binding domain"/>
    <property type="match status" value="1"/>
</dbReference>
<evidence type="ECO:0000313" key="9">
    <source>
        <dbReference type="EMBL" id="AKK20159.1"/>
    </source>
</evidence>
<protein>
    <submittedName>
        <fullName evidence="9">FolC bifunctional protein</fullName>
    </submittedName>
</protein>
<keyword evidence="4 7" id="KW-0547">Nucleotide-binding</keyword>
<keyword evidence="5 7" id="KW-0067">ATP-binding</keyword>
<dbReference type="InterPro" id="IPR036565">
    <property type="entry name" value="Mur-like_cat_sf"/>
</dbReference>
<keyword evidence="2 7" id="KW-0436">Ligase</keyword>
<dbReference type="NCBIfam" id="TIGR01499">
    <property type="entry name" value="folC"/>
    <property type="match status" value="1"/>
</dbReference>
<dbReference type="GO" id="GO:0005524">
    <property type="term" value="F:ATP binding"/>
    <property type="evidence" value="ECO:0007669"/>
    <property type="project" value="UniProtKB-KW"/>
</dbReference>
<evidence type="ECO:0000256" key="1">
    <source>
        <dbReference type="ARBA" id="ARBA00008276"/>
    </source>
</evidence>
<dbReference type="Proteomes" id="UP000035503">
    <property type="component" value="Chromosome"/>
</dbReference>
<dbReference type="GO" id="GO:0008841">
    <property type="term" value="F:dihydrofolate synthase activity"/>
    <property type="evidence" value="ECO:0007669"/>
    <property type="project" value="TreeGrafter"/>
</dbReference>
<dbReference type="EMBL" id="CP004021">
    <property type="protein sequence ID" value="AKK20159.1"/>
    <property type="molecule type" value="Genomic_DNA"/>
</dbReference>
<dbReference type="PROSITE" id="PS01011">
    <property type="entry name" value="FOLYLPOLYGLU_SYNT_1"/>
    <property type="match status" value="1"/>
</dbReference>
<keyword evidence="10" id="KW-1185">Reference proteome</keyword>
<dbReference type="PROSITE" id="PS01012">
    <property type="entry name" value="FOLYLPOLYGLU_SYNT_2"/>
    <property type="match status" value="1"/>
</dbReference>
<evidence type="ECO:0000256" key="2">
    <source>
        <dbReference type="ARBA" id="ARBA00022598"/>
    </source>
</evidence>
<name>A0A0G3I2P1_LIBAF</name>
<dbReference type="OrthoDB" id="9809356at2"/>
<dbReference type="GO" id="GO:0004326">
    <property type="term" value="F:tetrahydrofolylpolyglutamate synthase activity"/>
    <property type="evidence" value="ECO:0007669"/>
    <property type="project" value="InterPro"/>
</dbReference>
<comment type="similarity">
    <text evidence="1 7">Belongs to the folylpolyglutamate synthase family.</text>
</comment>
<dbReference type="Pfam" id="PF08245">
    <property type="entry name" value="Mur_ligase_M"/>
    <property type="match status" value="1"/>
</dbReference>
<accession>A0A0G3I2P1</accession>
<evidence type="ECO:0000256" key="6">
    <source>
        <dbReference type="ARBA" id="ARBA00022842"/>
    </source>
</evidence>
<dbReference type="SUPFAM" id="SSF53623">
    <property type="entry name" value="MurD-like peptide ligases, catalytic domain"/>
    <property type="match status" value="1"/>
</dbReference>
<evidence type="ECO:0000256" key="7">
    <source>
        <dbReference type="PIRNR" id="PIRNR001563"/>
    </source>
</evidence>
<feature type="domain" description="Mur ligase central" evidence="8">
    <location>
        <begin position="29"/>
        <end position="251"/>
    </location>
</feature>
<dbReference type="Gene3D" id="3.90.190.20">
    <property type="entry name" value="Mur ligase, C-terminal domain"/>
    <property type="match status" value="1"/>
</dbReference>
<dbReference type="PANTHER" id="PTHR11136">
    <property type="entry name" value="FOLYLPOLYGLUTAMATE SYNTHASE-RELATED"/>
    <property type="match status" value="1"/>
</dbReference>
<evidence type="ECO:0000259" key="8">
    <source>
        <dbReference type="Pfam" id="PF08245"/>
    </source>
</evidence>
<dbReference type="GO" id="GO:0046872">
    <property type="term" value="F:metal ion binding"/>
    <property type="evidence" value="ECO:0007669"/>
    <property type="project" value="UniProtKB-KW"/>
</dbReference>
<evidence type="ECO:0000313" key="10">
    <source>
        <dbReference type="Proteomes" id="UP000035503"/>
    </source>
</evidence>
<dbReference type="STRING" id="1277257.G293_02635"/>
<gene>
    <name evidence="9" type="ORF">G293_02635</name>
</gene>
<proteinExistence type="inferred from homology"/>
<dbReference type="KEGG" id="lau:G293_02635"/>
<dbReference type="PANTHER" id="PTHR11136:SF0">
    <property type="entry name" value="DIHYDROFOLATE SYNTHETASE-RELATED"/>
    <property type="match status" value="1"/>
</dbReference>
<dbReference type="Gene3D" id="3.40.1190.10">
    <property type="entry name" value="Mur-like, catalytic domain"/>
    <property type="match status" value="1"/>
</dbReference>
<dbReference type="GO" id="GO:0046654">
    <property type="term" value="P:tetrahydrofolate biosynthetic process"/>
    <property type="evidence" value="ECO:0007669"/>
    <property type="project" value="UniProtKB-UniPathway"/>
</dbReference>
<dbReference type="PIRSF" id="PIRSF001563">
    <property type="entry name" value="Folylpolyglu_synth"/>
    <property type="match status" value="1"/>
</dbReference>
<organism evidence="9 10">
    <name type="scientific">Candidatus Liberibacter africanus PTSAPSY</name>
    <dbReference type="NCBI Taxonomy" id="1277257"/>
    <lineage>
        <taxon>Bacteria</taxon>
        <taxon>Pseudomonadati</taxon>
        <taxon>Pseudomonadota</taxon>
        <taxon>Alphaproteobacteria</taxon>
        <taxon>Hyphomicrobiales</taxon>
        <taxon>Rhizobiaceae</taxon>
        <taxon>Liberibacter</taxon>
    </lineage>
</organism>
<dbReference type="GO" id="GO:0005737">
    <property type="term" value="C:cytoplasm"/>
    <property type="evidence" value="ECO:0007669"/>
    <property type="project" value="TreeGrafter"/>
</dbReference>
<dbReference type="InterPro" id="IPR036615">
    <property type="entry name" value="Mur_ligase_C_dom_sf"/>
</dbReference>
<sequence>MGVFSLERMNVLLEDLNRPQDRLPPVIHIAGTNGKGSTAAFSQRLLESSGLSVHVHTSPHLVKWNERFRLGVKGDRGKLVEDVLLLDVFSRVMQAKSARDISVFEASVAAAFILFSEYPADCVIIETGLGGRLDATNIIERNAVSVITSISLDHTEHLGNTVSAIAREKSAIMKSKNPVVIGYQLYDEAREVLVEKAKQMGCPYRVYGDHFYSFVKNKGFVYQDHIAQKYFSMPSLVGEYQHINAATAICAVQMAGFKLEEKCINFALQSTQWFGVLQKITKGPLLDKLPDYSEIWTDGGHNPGAGLVISQEICKLEGFYDKRFYLVIGMLKEKNYKKYLEPFVRLSPIVLSVSVMHNKDDIHSSISVDTQVLMQEAVTLGLKAFACSSVIEALLKIREINGKLPPPFILIGGSLHLVGEVLYKNGVQIH</sequence>
<evidence type="ECO:0000256" key="3">
    <source>
        <dbReference type="ARBA" id="ARBA00022723"/>
    </source>
</evidence>
<reference evidence="9 10" key="1">
    <citation type="journal article" date="2015" name="Genome Announc.">
        <title>Complete Genome Sequence of 'Candidatus Liberibacter africanus,' a Bacterium Associated with Citrus Huanglongbing.</title>
        <authorList>
            <person name="Lin H."/>
            <person name="Pietersen G."/>
            <person name="Han C."/>
            <person name="Read D.A."/>
            <person name="Lou B."/>
            <person name="Gupta G."/>
            <person name="Civerolo E.L."/>
        </authorList>
    </citation>
    <scope>NUCLEOTIDE SEQUENCE [LARGE SCALE GENOMIC DNA]</scope>
    <source>
        <strain evidence="9 10">PTSAPSY</strain>
    </source>
</reference>
<dbReference type="PATRIC" id="fig|1277257.4.peg.568"/>
<keyword evidence="3" id="KW-0479">Metal-binding</keyword>
<evidence type="ECO:0000256" key="5">
    <source>
        <dbReference type="ARBA" id="ARBA00022840"/>
    </source>
</evidence>
<dbReference type="UniPathway" id="UPA00077">
    <property type="reaction ID" value="UER00157"/>
</dbReference>
<dbReference type="InterPro" id="IPR013221">
    <property type="entry name" value="Mur_ligase_cen"/>
</dbReference>
<dbReference type="RefSeq" id="WP_047264188.1">
    <property type="nucleotide sequence ID" value="NZ_CP004021.1"/>
</dbReference>
<dbReference type="InterPro" id="IPR001645">
    <property type="entry name" value="Folylpolyglutamate_synth"/>
</dbReference>
<dbReference type="AlphaFoldDB" id="A0A0G3I2P1"/>
<dbReference type="InterPro" id="IPR018109">
    <property type="entry name" value="Folylpolyglutamate_synth_CS"/>
</dbReference>